<feature type="non-terminal residue" evidence="1">
    <location>
        <position position="113"/>
    </location>
</feature>
<sequence>MPEFTWTKRDGQQIYDDYVSRQKYIAKQKDGTRGRETLRRIAGKTTPQLGYYWGLLLIEIHKQYVRDGQTTTVYIPKLKRTVERKPIPLDSHEVIKDVCGLVGNDGIRLDVGD</sequence>
<gene>
    <name evidence="1" type="ORF">LCGC14_2977870</name>
</gene>
<proteinExistence type="predicted"/>
<comment type="caution">
    <text evidence="1">The sequence shown here is derived from an EMBL/GenBank/DDBJ whole genome shotgun (WGS) entry which is preliminary data.</text>
</comment>
<organism evidence="1">
    <name type="scientific">marine sediment metagenome</name>
    <dbReference type="NCBI Taxonomy" id="412755"/>
    <lineage>
        <taxon>unclassified sequences</taxon>
        <taxon>metagenomes</taxon>
        <taxon>ecological metagenomes</taxon>
    </lineage>
</organism>
<evidence type="ECO:0000313" key="1">
    <source>
        <dbReference type="EMBL" id="KKK65069.1"/>
    </source>
</evidence>
<name>A0A0F8ZF10_9ZZZZ</name>
<dbReference type="EMBL" id="LAZR01060734">
    <property type="protein sequence ID" value="KKK65069.1"/>
    <property type="molecule type" value="Genomic_DNA"/>
</dbReference>
<reference evidence="1" key="1">
    <citation type="journal article" date="2015" name="Nature">
        <title>Complex archaea that bridge the gap between prokaryotes and eukaryotes.</title>
        <authorList>
            <person name="Spang A."/>
            <person name="Saw J.H."/>
            <person name="Jorgensen S.L."/>
            <person name="Zaremba-Niedzwiedzka K."/>
            <person name="Martijn J."/>
            <person name="Lind A.E."/>
            <person name="van Eijk R."/>
            <person name="Schleper C."/>
            <person name="Guy L."/>
            <person name="Ettema T.J."/>
        </authorList>
    </citation>
    <scope>NUCLEOTIDE SEQUENCE</scope>
</reference>
<accession>A0A0F8ZF10</accession>
<dbReference type="AlphaFoldDB" id="A0A0F8ZF10"/>
<protein>
    <submittedName>
        <fullName evidence="1">Uncharacterized protein</fullName>
    </submittedName>
</protein>